<proteinExistence type="inferred from homology"/>
<feature type="transmembrane region" description="Helical" evidence="15">
    <location>
        <begin position="444"/>
        <end position="467"/>
    </location>
</feature>
<evidence type="ECO:0000256" key="15">
    <source>
        <dbReference type="SAM" id="Phobius"/>
    </source>
</evidence>
<comment type="similarity">
    <text evidence="3">Belongs to the histidine acid phosphatase family.</text>
</comment>
<keyword evidence="8 15" id="KW-1133">Transmembrane helix</keyword>
<dbReference type="AlphaFoldDB" id="A0A3B3RHG7"/>
<evidence type="ECO:0000256" key="9">
    <source>
        <dbReference type="ARBA" id="ARBA00023136"/>
    </source>
</evidence>
<evidence type="ECO:0000313" key="16">
    <source>
        <dbReference type="Ensembl" id="ENSPKIP00000017798.1"/>
    </source>
</evidence>
<keyword evidence="7" id="KW-0378">Hydrolase</keyword>
<evidence type="ECO:0000256" key="8">
    <source>
        <dbReference type="ARBA" id="ARBA00022989"/>
    </source>
</evidence>
<dbReference type="GO" id="GO:0007040">
    <property type="term" value="P:lysosome organization"/>
    <property type="evidence" value="ECO:0007669"/>
    <property type="project" value="TreeGrafter"/>
</dbReference>
<dbReference type="Proteomes" id="UP000261540">
    <property type="component" value="Unplaced"/>
</dbReference>
<keyword evidence="9 15" id="KW-0472">Membrane</keyword>
<dbReference type="Gene3D" id="3.40.50.1240">
    <property type="entry name" value="Phosphoglycerate mutase-like"/>
    <property type="match status" value="1"/>
</dbReference>
<dbReference type="STRING" id="1676925.ENSPKIP00000017798"/>
<evidence type="ECO:0000256" key="11">
    <source>
        <dbReference type="ARBA" id="ARBA00023180"/>
    </source>
</evidence>
<dbReference type="GO" id="GO:0005765">
    <property type="term" value="C:lysosomal membrane"/>
    <property type="evidence" value="ECO:0007669"/>
    <property type="project" value="UniProtKB-SubCell"/>
</dbReference>
<evidence type="ECO:0000313" key="17">
    <source>
        <dbReference type="Proteomes" id="UP000261540"/>
    </source>
</evidence>
<evidence type="ECO:0000256" key="7">
    <source>
        <dbReference type="ARBA" id="ARBA00022801"/>
    </source>
</evidence>
<keyword evidence="10" id="KW-1015">Disulfide bond</keyword>
<dbReference type="GO" id="GO:0003993">
    <property type="term" value="F:acid phosphatase activity"/>
    <property type="evidence" value="ECO:0007669"/>
    <property type="project" value="UniProtKB-EC"/>
</dbReference>
<dbReference type="CDD" id="cd07061">
    <property type="entry name" value="HP_HAP_like"/>
    <property type="match status" value="1"/>
</dbReference>
<reference evidence="16" key="2">
    <citation type="submission" date="2025-09" db="UniProtKB">
        <authorList>
            <consortium name="Ensembl"/>
        </authorList>
    </citation>
    <scope>IDENTIFICATION</scope>
</reference>
<comment type="catalytic activity">
    <reaction evidence="1">
        <text>a phosphate monoester + H2O = an alcohol + phosphate</text>
        <dbReference type="Rhea" id="RHEA:15017"/>
        <dbReference type="ChEBI" id="CHEBI:15377"/>
        <dbReference type="ChEBI" id="CHEBI:30879"/>
        <dbReference type="ChEBI" id="CHEBI:43474"/>
        <dbReference type="ChEBI" id="CHEBI:67140"/>
        <dbReference type="EC" id="3.1.3.2"/>
    </reaction>
</comment>
<dbReference type="EC" id="3.1.3.2" evidence="4"/>
<dbReference type="PANTHER" id="PTHR11567:SF180">
    <property type="entry name" value="LYSOSOMAL ACID PHOSPHATASE"/>
    <property type="match status" value="1"/>
</dbReference>
<evidence type="ECO:0000256" key="4">
    <source>
        <dbReference type="ARBA" id="ARBA00012646"/>
    </source>
</evidence>
<dbReference type="GO" id="GO:0043202">
    <property type="term" value="C:lysosomal lumen"/>
    <property type="evidence" value="ECO:0007669"/>
    <property type="project" value="UniProtKB-SubCell"/>
</dbReference>
<accession>A0A3B3RHG7</accession>
<evidence type="ECO:0000256" key="1">
    <source>
        <dbReference type="ARBA" id="ARBA00000032"/>
    </source>
</evidence>
<dbReference type="SUPFAM" id="SSF53254">
    <property type="entry name" value="Phosphoglycerate mutase-like"/>
    <property type="match status" value="1"/>
</dbReference>
<dbReference type="FunFam" id="3.40.50.1240:FF:000010">
    <property type="entry name" value="Prostatic acid phosphatase"/>
    <property type="match status" value="1"/>
</dbReference>
<dbReference type="InterPro" id="IPR000560">
    <property type="entry name" value="His_Pase_clade-2"/>
</dbReference>
<organism evidence="16 17">
    <name type="scientific">Paramormyrops kingsleyae</name>
    <dbReference type="NCBI Taxonomy" id="1676925"/>
    <lineage>
        <taxon>Eukaryota</taxon>
        <taxon>Metazoa</taxon>
        <taxon>Chordata</taxon>
        <taxon>Craniata</taxon>
        <taxon>Vertebrata</taxon>
        <taxon>Euteleostomi</taxon>
        <taxon>Actinopterygii</taxon>
        <taxon>Neopterygii</taxon>
        <taxon>Teleostei</taxon>
        <taxon>Osteoglossocephala</taxon>
        <taxon>Osteoglossomorpha</taxon>
        <taxon>Osteoglossiformes</taxon>
        <taxon>Mormyridae</taxon>
        <taxon>Paramormyrops</taxon>
    </lineage>
</organism>
<dbReference type="PROSITE" id="PS00778">
    <property type="entry name" value="HIS_ACID_PHOSPHAT_2"/>
    <property type="match status" value="1"/>
</dbReference>
<dbReference type="InterPro" id="IPR050645">
    <property type="entry name" value="Histidine_acid_phosphatase"/>
</dbReference>
<evidence type="ECO:0000256" key="6">
    <source>
        <dbReference type="ARBA" id="ARBA00022729"/>
    </source>
</evidence>
<name>A0A3B3RHG7_9TELE</name>
<keyword evidence="17" id="KW-1185">Reference proteome</keyword>
<evidence type="ECO:0000256" key="5">
    <source>
        <dbReference type="ARBA" id="ARBA00022692"/>
    </source>
</evidence>
<dbReference type="GeneTree" id="ENSGT00940000158446"/>
<evidence type="ECO:0000256" key="12">
    <source>
        <dbReference type="ARBA" id="ARBA00023228"/>
    </source>
</evidence>
<comment type="subcellular location">
    <subcellularLocation>
        <location evidence="2">Lysosome lumen</location>
    </subcellularLocation>
    <subcellularLocation>
        <location evidence="13">Lysosome membrane</location>
        <topology evidence="13">Single-pass membrane protein</topology>
        <orientation evidence="13">Lumenal side</orientation>
    </subcellularLocation>
</comment>
<protein>
    <recommendedName>
        <fullName evidence="14">Lysosomal acid phosphatase</fullName>
        <ecNumber evidence="4">3.1.3.2</ecNumber>
    </recommendedName>
</protein>
<evidence type="ECO:0000256" key="2">
    <source>
        <dbReference type="ARBA" id="ARBA00004227"/>
    </source>
</evidence>
<keyword evidence="11" id="KW-0325">Glycoprotein</keyword>
<evidence type="ECO:0000256" key="3">
    <source>
        <dbReference type="ARBA" id="ARBA00005375"/>
    </source>
</evidence>
<dbReference type="Ensembl" id="ENSPKIT00000042317.1">
    <property type="protein sequence ID" value="ENSPKIP00000017798.1"/>
    <property type="gene ID" value="ENSPKIG00000003574.1"/>
</dbReference>
<dbReference type="Pfam" id="PF00328">
    <property type="entry name" value="His_Phos_2"/>
    <property type="match status" value="1"/>
</dbReference>
<reference evidence="16" key="1">
    <citation type="submission" date="2025-08" db="UniProtKB">
        <authorList>
            <consortium name="Ensembl"/>
        </authorList>
    </citation>
    <scope>IDENTIFICATION</scope>
</reference>
<evidence type="ECO:0000256" key="13">
    <source>
        <dbReference type="ARBA" id="ARBA00037852"/>
    </source>
</evidence>
<keyword evidence="6" id="KW-0732">Signal</keyword>
<evidence type="ECO:0000256" key="14">
    <source>
        <dbReference type="ARBA" id="ARBA00039422"/>
    </source>
</evidence>
<keyword evidence="12" id="KW-0458">Lysosome</keyword>
<evidence type="ECO:0000256" key="10">
    <source>
        <dbReference type="ARBA" id="ARBA00023157"/>
    </source>
</evidence>
<dbReference type="PANTHER" id="PTHR11567">
    <property type="entry name" value="ACID PHOSPHATASE-RELATED"/>
    <property type="match status" value="1"/>
</dbReference>
<dbReference type="InterPro" id="IPR029033">
    <property type="entry name" value="His_PPase_superfam"/>
</dbReference>
<sequence>MRCLTHTQPLLVFRATLSSRCPVSLCVLLGHVGFIINRFAGCTAHSACPLFFRLCAVMEVKISSLRASPTALVFLQKLLIIVVISHAAAGERTRVFVTVLYRHGDRSPVRAFPTDPHQESAWPQGFGQLTQEGMRQHYQLGQRLRRRYDGFLNATYNRHEIMVRSTDYDRTLMSAEAHLAGLYPPKGAQIFNASLAWQPIPVHTVPQGEERLLSFPLHDCQKYERLMNETKKTDVFINMTNTYRDFLAMVRNKTGLEQATIESVWGVHDTLFCEAKHNLTLPPWVTPEVMDKLGELKDFGFRILFELYKREEKCRLQGGVLLDQILKNISAVAANASHQPLKMIMYSAHDTTIVALQSALNVFSGKQPPYASCHIFELFQEDNGSFSIAMFFWNDTNKEPYPLVLPGCDQYCPLEDFVRLTKPVIPVNWKVECQVPFDLKDTEMIIGLTVCGCLLLLLFALLLTVLCRQKGQSSGYSSVTNEGDDHS</sequence>
<keyword evidence="5 15" id="KW-0812">Transmembrane</keyword>
<dbReference type="InterPro" id="IPR033379">
    <property type="entry name" value="Acid_Pase_AS"/>
</dbReference>